<comment type="caution">
    <text evidence="1">The sequence shown here is derived from an EMBL/GenBank/DDBJ whole genome shotgun (WGS) entry which is preliminary data.</text>
</comment>
<evidence type="ECO:0000313" key="1">
    <source>
        <dbReference type="EMBL" id="KAF9480565.1"/>
    </source>
</evidence>
<name>A0A9P6D1V6_9AGAR</name>
<dbReference type="InterPro" id="IPR059179">
    <property type="entry name" value="MLKL-like_MCAfunc"/>
</dbReference>
<proteinExistence type="predicted"/>
<reference evidence="1" key="1">
    <citation type="submission" date="2020-11" db="EMBL/GenBank/DDBJ databases">
        <authorList>
            <consortium name="DOE Joint Genome Institute"/>
            <person name="Ahrendt S."/>
            <person name="Riley R."/>
            <person name="Andreopoulos W."/>
            <person name="Labutti K."/>
            <person name="Pangilinan J."/>
            <person name="Ruiz-Duenas F.J."/>
            <person name="Barrasa J.M."/>
            <person name="Sanchez-Garcia M."/>
            <person name="Camarero S."/>
            <person name="Miyauchi S."/>
            <person name="Serrano A."/>
            <person name="Linde D."/>
            <person name="Babiker R."/>
            <person name="Drula E."/>
            <person name="Ayuso-Fernandez I."/>
            <person name="Pacheco R."/>
            <person name="Padilla G."/>
            <person name="Ferreira P."/>
            <person name="Barriuso J."/>
            <person name="Kellner H."/>
            <person name="Castanera R."/>
            <person name="Alfaro M."/>
            <person name="Ramirez L."/>
            <person name="Pisabarro A.G."/>
            <person name="Kuo A."/>
            <person name="Tritt A."/>
            <person name="Lipzen A."/>
            <person name="He G."/>
            <person name="Yan M."/>
            <person name="Ng V."/>
            <person name="Cullen D."/>
            <person name="Martin F."/>
            <person name="Rosso M.-N."/>
            <person name="Henrissat B."/>
            <person name="Hibbett D."/>
            <person name="Martinez A.T."/>
            <person name="Grigoriev I.V."/>
        </authorList>
    </citation>
    <scope>NUCLEOTIDE SEQUENCE</scope>
    <source>
        <strain evidence="1">CIRM-BRFM 674</strain>
    </source>
</reference>
<keyword evidence="2" id="KW-1185">Reference proteome</keyword>
<organism evidence="1 2">
    <name type="scientific">Pholiota conissans</name>
    <dbReference type="NCBI Taxonomy" id="109636"/>
    <lineage>
        <taxon>Eukaryota</taxon>
        <taxon>Fungi</taxon>
        <taxon>Dikarya</taxon>
        <taxon>Basidiomycota</taxon>
        <taxon>Agaricomycotina</taxon>
        <taxon>Agaricomycetes</taxon>
        <taxon>Agaricomycetidae</taxon>
        <taxon>Agaricales</taxon>
        <taxon>Agaricineae</taxon>
        <taxon>Strophariaceae</taxon>
        <taxon>Pholiota</taxon>
    </lineage>
</organism>
<accession>A0A9P6D1V6</accession>
<dbReference type="OrthoDB" id="3131838at2759"/>
<dbReference type="AlphaFoldDB" id="A0A9P6D1V6"/>
<protein>
    <submittedName>
        <fullName evidence="1">Uncharacterized protein</fullName>
    </submittedName>
</protein>
<evidence type="ECO:0000313" key="2">
    <source>
        <dbReference type="Proteomes" id="UP000807469"/>
    </source>
</evidence>
<dbReference type="CDD" id="cd21037">
    <property type="entry name" value="MLKL_NTD"/>
    <property type="match status" value="1"/>
</dbReference>
<dbReference type="InterPro" id="IPR011990">
    <property type="entry name" value="TPR-like_helical_dom_sf"/>
</dbReference>
<dbReference type="Proteomes" id="UP000807469">
    <property type="component" value="Unassembled WGS sequence"/>
</dbReference>
<dbReference type="EMBL" id="MU155192">
    <property type="protein sequence ID" value="KAF9480565.1"/>
    <property type="molecule type" value="Genomic_DNA"/>
</dbReference>
<sequence length="1113" mass="127165">MDPLSVTLAVITLATALKDIIETASAIQDAFSKHPQNYKNAQRLSKSILVTLEELNEIYEEKKAVVDKKPSLKRSIHDLLEDMKYVHQECMRLLPPVSKRKRDKFKIAFYSFWNRERVERLIADLNDRVNERLAKFTALSTIRTETHVVEMHDTLMVSSARIEAHAEEIHRNTSNGYSFGHNLGLRNSTAAHLFTFAGTSYMPMTRIPDTVPTDELSKAYLRREIGRIDMSLLLGPLLRWLRDSPEDLRLSESEWNLRMPVQPDIFLHQEAVVFAFRIQALLKESPSNDMVIRVVNVISQLCLKLQQMKMFEGLLLVRMLTATFFRDLFRQFPSQRFAINYAESLTYLAMAYSDIDDQVNVLSATEEAINVSSSLMETETDAKTIIQYNVILTQNILVQAMWESYDSRALELVARAGSHLWKAFGHDKLSAMSMSCLSPGDWIKTGFRKLFHQDMSYDDYFTCSLCLFEIADIQLEHEEDTQSNYSAKLSLQIAKYLLHKFPNSERIQNLIHNVLKHLSEPTIRSLNTLGENRRYIHKNTTILRKLVQIRPHTYSIPFANALWSEWEVLMELGRSDDAEAVYQEMSNLGRFAEMPSHLSIKIPSKIEGDYFLTIFHSHYTTKRFTDAISAARNAVAQYSAVALIDPKHDPNDHISALACLCQSLTAANQHAEAILESLNTLNIISRYTDSGLTLIDSHHLHEVLNAFADAVCACLRQEAPTYSKIVNIHECLRRIASSGNIESWWKLTQAILDYTVPFWEKGMVEEAFSYYMDLRNDDSDLFMGMYFGYLDQICRELGVLGEVNVALRNNEEACSRIQQLLASFHGVSGMNPFRVLQITTSNRIKLLCDASQYDEAMELSKAWVEEIHRHPEHSTIKDRVESLSTLSFTQCLNLMPHAAYDSAVDSLNLSRSLNDGELIHHSLICLAFAYADSGNVDRAIQILDIVENVIKIQYSISSIEELQDHYENGYLTILSLRSKLLFAKKEYTEAAVLVKIVEAIQRENSKTDPYAAKDSGNTLMYSRILFCALGRHEEGFAAATELNEIQSKLEVSSPKVGRMLQNELDNTVERGWWQPVQQVKNNLTCGHQDHFRFLTLTSFLLCPLPMDKPHNPQ</sequence>
<dbReference type="Gene3D" id="1.25.40.10">
    <property type="entry name" value="Tetratricopeptide repeat domain"/>
    <property type="match status" value="1"/>
</dbReference>
<gene>
    <name evidence="1" type="ORF">BDN70DRAFT_920418</name>
</gene>